<gene>
    <name evidence="2" type="ORF">B4O97_00545</name>
</gene>
<proteinExistence type="predicted"/>
<dbReference type="AlphaFoldDB" id="A0A1Y1S2S4"/>
<comment type="caution">
    <text evidence="2">The sequence shown here is derived from an EMBL/GenBank/DDBJ whole genome shotgun (WGS) entry which is preliminary data.</text>
</comment>
<dbReference type="Proteomes" id="UP000192343">
    <property type="component" value="Unassembled WGS sequence"/>
</dbReference>
<dbReference type="Gene3D" id="3.40.30.10">
    <property type="entry name" value="Glutaredoxin"/>
    <property type="match status" value="1"/>
</dbReference>
<dbReference type="EMBL" id="MWQY01000001">
    <property type="protein sequence ID" value="ORC38278.1"/>
    <property type="molecule type" value="Genomic_DNA"/>
</dbReference>
<dbReference type="PROSITE" id="PS51354">
    <property type="entry name" value="GLUTAREDOXIN_2"/>
    <property type="match status" value="1"/>
</dbReference>
<evidence type="ECO:0000313" key="3">
    <source>
        <dbReference type="Proteomes" id="UP000192343"/>
    </source>
</evidence>
<accession>A0A1Y1S2S4</accession>
<protein>
    <recommendedName>
        <fullName evidence="1">GST N-terminal domain-containing protein</fullName>
    </recommendedName>
</protein>
<dbReference type="PROSITE" id="PS50404">
    <property type="entry name" value="GST_NTER"/>
    <property type="match status" value="1"/>
</dbReference>
<dbReference type="InterPro" id="IPR036249">
    <property type="entry name" value="Thioredoxin-like_sf"/>
</dbReference>
<reference evidence="2 3" key="1">
    <citation type="submission" date="2017-03" db="EMBL/GenBank/DDBJ databases">
        <title>Draft Genome sequence of Marispirochaeta sp. strain JC444.</title>
        <authorList>
            <person name="Shivani Y."/>
            <person name="Subhash Y."/>
            <person name="Sasikala C."/>
            <person name="Ramana C."/>
        </authorList>
    </citation>
    <scope>NUCLEOTIDE SEQUENCE [LARGE SCALE GENOMIC DNA]</scope>
    <source>
        <strain evidence="2 3">JC444</strain>
    </source>
</reference>
<name>A0A1Y1S2S4_9SPIO</name>
<organism evidence="2 3">
    <name type="scientific">Marispirochaeta aestuarii</name>
    <dbReference type="NCBI Taxonomy" id="1963862"/>
    <lineage>
        <taxon>Bacteria</taxon>
        <taxon>Pseudomonadati</taxon>
        <taxon>Spirochaetota</taxon>
        <taxon>Spirochaetia</taxon>
        <taxon>Spirochaetales</taxon>
        <taxon>Spirochaetaceae</taxon>
        <taxon>Marispirochaeta</taxon>
    </lineage>
</organism>
<keyword evidence="3" id="KW-1185">Reference proteome</keyword>
<feature type="domain" description="GST N-terminal" evidence="1">
    <location>
        <begin position="28"/>
        <end position="109"/>
    </location>
</feature>
<dbReference type="CDD" id="cd02976">
    <property type="entry name" value="NrdH"/>
    <property type="match status" value="1"/>
</dbReference>
<evidence type="ECO:0000313" key="2">
    <source>
        <dbReference type="EMBL" id="ORC38278.1"/>
    </source>
</evidence>
<dbReference type="STRING" id="1963862.B4O97_00545"/>
<sequence length="109" mass="13172">MAKERERSWKIMFDYVDFQHREGSIKDRELKLFALSTCGFCKKAMAFLEENNLDYEYIFVDLIDSEVKNKIKADFEKRFEKKMLFPTLIVDDEEFLVGFIKFYWQKLAA</sequence>
<dbReference type="Pfam" id="PF00462">
    <property type="entry name" value="Glutaredoxin"/>
    <property type="match status" value="1"/>
</dbReference>
<dbReference type="InterPro" id="IPR004045">
    <property type="entry name" value="Glutathione_S-Trfase_N"/>
</dbReference>
<dbReference type="SUPFAM" id="SSF52833">
    <property type="entry name" value="Thioredoxin-like"/>
    <property type="match status" value="1"/>
</dbReference>
<dbReference type="InterPro" id="IPR002109">
    <property type="entry name" value="Glutaredoxin"/>
</dbReference>
<evidence type="ECO:0000259" key="1">
    <source>
        <dbReference type="PROSITE" id="PS50404"/>
    </source>
</evidence>